<dbReference type="InterPro" id="IPR029064">
    <property type="entry name" value="Ribosomal_eL30-like_sf"/>
</dbReference>
<evidence type="ECO:0000313" key="3">
    <source>
        <dbReference type="Proteomes" id="UP000233551"/>
    </source>
</evidence>
<dbReference type="AlphaFoldDB" id="A0A2I0K041"/>
<dbReference type="PANTHER" id="PTHR43191">
    <property type="entry name" value="RRNA METHYLTRANSFERASE 3"/>
    <property type="match status" value="1"/>
</dbReference>
<proteinExistence type="predicted"/>
<organism evidence="2 3">
    <name type="scientific">Punica granatum</name>
    <name type="common">Pomegranate</name>
    <dbReference type="NCBI Taxonomy" id="22663"/>
    <lineage>
        <taxon>Eukaryota</taxon>
        <taxon>Viridiplantae</taxon>
        <taxon>Streptophyta</taxon>
        <taxon>Embryophyta</taxon>
        <taxon>Tracheophyta</taxon>
        <taxon>Spermatophyta</taxon>
        <taxon>Magnoliopsida</taxon>
        <taxon>eudicotyledons</taxon>
        <taxon>Gunneridae</taxon>
        <taxon>Pentapetalae</taxon>
        <taxon>rosids</taxon>
        <taxon>malvids</taxon>
        <taxon>Myrtales</taxon>
        <taxon>Lythraceae</taxon>
        <taxon>Punica</taxon>
    </lineage>
</organism>
<sequence length="134" mass="14904">MQCTNTFCSSPNHHLPQQKLSILRANQSLAEEQNRTQKRGRASVGSSPKLITSTSNPFVKHCVKLRQSPSYRHSHGSVLVVGTTPIRLQSLVLELMALHPSSVSSLVGKQISVGNDVPVIRRYRQDEEVEMCRS</sequence>
<dbReference type="InterPro" id="IPR051259">
    <property type="entry name" value="rRNA_Methyltransferase"/>
</dbReference>
<feature type="region of interest" description="Disordered" evidence="1">
    <location>
        <begin position="30"/>
        <end position="54"/>
    </location>
</feature>
<dbReference type="EMBL" id="PGOL01001035">
    <property type="protein sequence ID" value="PKI61453.1"/>
    <property type="molecule type" value="Genomic_DNA"/>
</dbReference>
<evidence type="ECO:0000256" key="1">
    <source>
        <dbReference type="SAM" id="MobiDB-lite"/>
    </source>
</evidence>
<name>A0A2I0K041_PUNGR</name>
<dbReference type="STRING" id="22663.A0A2I0K041"/>
<gene>
    <name evidence="2" type="ORF">CRG98_018136</name>
</gene>
<dbReference type="GO" id="GO:0003723">
    <property type="term" value="F:RNA binding"/>
    <property type="evidence" value="ECO:0007669"/>
    <property type="project" value="TreeGrafter"/>
</dbReference>
<feature type="compositionally biased region" description="Polar residues" evidence="1">
    <location>
        <begin position="44"/>
        <end position="54"/>
    </location>
</feature>
<dbReference type="PANTHER" id="PTHR43191:SF2">
    <property type="entry name" value="RRNA METHYLTRANSFERASE 3, MITOCHONDRIAL"/>
    <property type="match status" value="1"/>
</dbReference>
<comment type="caution">
    <text evidence="2">The sequence shown here is derived from an EMBL/GenBank/DDBJ whole genome shotgun (WGS) entry which is preliminary data.</text>
</comment>
<dbReference type="SUPFAM" id="SSF55315">
    <property type="entry name" value="L30e-like"/>
    <property type="match status" value="1"/>
</dbReference>
<protein>
    <submittedName>
        <fullName evidence="2">Uncharacterized protein</fullName>
    </submittedName>
</protein>
<dbReference type="Proteomes" id="UP000233551">
    <property type="component" value="Unassembled WGS sequence"/>
</dbReference>
<reference evidence="2 3" key="1">
    <citation type="submission" date="2017-11" db="EMBL/GenBank/DDBJ databases">
        <title>De-novo sequencing of pomegranate (Punica granatum L.) genome.</title>
        <authorList>
            <person name="Akparov Z."/>
            <person name="Amiraslanov A."/>
            <person name="Hajiyeva S."/>
            <person name="Abbasov M."/>
            <person name="Kaur K."/>
            <person name="Hamwieh A."/>
            <person name="Solovyev V."/>
            <person name="Salamov A."/>
            <person name="Braich B."/>
            <person name="Kosarev P."/>
            <person name="Mahmoud A."/>
            <person name="Hajiyev E."/>
            <person name="Babayeva S."/>
            <person name="Izzatullayeva V."/>
            <person name="Mammadov A."/>
            <person name="Mammadov A."/>
            <person name="Sharifova S."/>
            <person name="Ojaghi J."/>
            <person name="Eynullazada K."/>
            <person name="Bayramov B."/>
            <person name="Abdulazimova A."/>
            <person name="Shahmuradov I."/>
        </authorList>
    </citation>
    <scope>NUCLEOTIDE SEQUENCE [LARGE SCALE GENOMIC DNA]</scope>
    <source>
        <strain evidence="3">cv. AG2017</strain>
        <tissue evidence="2">Leaf</tissue>
    </source>
</reference>
<keyword evidence="3" id="KW-1185">Reference proteome</keyword>
<accession>A0A2I0K041</accession>
<evidence type="ECO:0000313" key="2">
    <source>
        <dbReference type="EMBL" id="PKI61453.1"/>
    </source>
</evidence>